<protein>
    <submittedName>
        <fullName evidence="4">Enoyl-CoA hydratase/carnithine racemase</fullName>
    </submittedName>
</protein>
<evidence type="ECO:0000313" key="5">
    <source>
        <dbReference type="Proteomes" id="UP000190675"/>
    </source>
</evidence>
<dbReference type="GO" id="GO:0006635">
    <property type="term" value="P:fatty acid beta-oxidation"/>
    <property type="evidence" value="ECO:0007669"/>
    <property type="project" value="TreeGrafter"/>
</dbReference>
<dbReference type="PANTHER" id="PTHR11941">
    <property type="entry name" value="ENOYL-COA HYDRATASE-RELATED"/>
    <property type="match status" value="1"/>
</dbReference>
<evidence type="ECO:0000256" key="1">
    <source>
        <dbReference type="ARBA" id="ARBA00005254"/>
    </source>
</evidence>
<dbReference type="CDD" id="cd06558">
    <property type="entry name" value="crotonase-like"/>
    <property type="match status" value="1"/>
</dbReference>
<proteinExistence type="inferred from homology"/>
<dbReference type="SUPFAM" id="SSF52096">
    <property type="entry name" value="ClpP/crotonase"/>
    <property type="match status" value="1"/>
</dbReference>
<dbReference type="NCBIfam" id="NF006013">
    <property type="entry name" value="PRK08150.1"/>
    <property type="match status" value="1"/>
</dbReference>
<dbReference type="Pfam" id="PF00378">
    <property type="entry name" value="ECH_1"/>
    <property type="match status" value="1"/>
</dbReference>
<name>A0A1M5RDG2_9BRAD</name>
<dbReference type="InterPro" id="IPR014748">
    <property type="entry name" value="Enoyl-CoA_hydra_C"/>
</dbReference>
<organism evidence="4 5">
    <name type="scientific">Bradyrhizobium erythrophlei</name>
    <dbReference type="NCBI Taxonomy" id="1437360"/>
    <lineage>
        <taxon>Bacteria</taxon>
        <taxon>Pseudomonadati</taxon>
        <taxon>Pseudomonadota</taxon>
        <taxon>Alphaproteobacteria</taxon>
        <taxon>Hyphomicrobiales</taxon>
        <taxon>Nitrobacteraceae</taxon>
        <taxon>Bradyrhizobium</taxon>
    </lineage>
</organism>
<feature type="compositionally biased region" description="Basic and acidic residues" evidence="3">
    <location>
        <begin position="1"/>
        <end position="12"/>
    </location>
</feature>
<reference evidence="4 5" key="1">
    <citation type="submission" date="2016-11" db="EMBL/GenBank/DDBJ databases">
        <authorList>
            <person name="Jaros S."/>
            <person name="Januszkiewicz K."/>
            <person name="Wedrychowicz H."/>
        </authorList>
    </citation>
    <scope>NUCLEOTIDE SEQUENCE [LARGE SCALE GENOMIC DNA]</scope>
    <source>
        <strain evidence="4 5">GAS242</strain>
    </source>
</reference>
<dbReference type="EMBL" id="LT670818">
    <property type="protein sequence ID" value="SHH24392.1"/>
    <property type="molecule type" value="Genomic_DNA"/>
</dbReference>
<dbReference type="AlphaFoldDB" id="A0A1M5RDG2"/>
<dbReference type="InterPro" id="IPR029045">
    <property type="entry name" value="ClpP/crotonase-like_dom_sf"/>
</dbReference>
<keyword evidence="2" id="KW-0456">Lyase</keyword>
<accession>A0A1M5RDG2</accession>
<dbReference type="InterPro" id="IPR001753">
    <property type="entry name" value="Enoyl-CoA_hydra/iso"/>
</dbReference>
<feature type="region of interest" description="Disordered" evidence="3">
    <location>
        <begin position="1"/>
        <end position="50"/>
    </location>
</feature>
<comment type="similarity">
    <text evidence="1">Belongs to the enoyl-CoA hydratase/isomerase family.</text>
</comment>
<dbReference type="OrthoDB" id="5730382at2"/>
<dbReference type="Gene3D" id="3.90.226.10">
    <property type="entry name" value="2-enoyl-CoA Hydratase, Chain A, domain 1"/>
    <property type="match status" value="1"/>
</dbReference>
<dbReference type="GO" id="GO:0016829">
    <property type="term" value="F:lyase activity"/>
    <property type="evidence" value="ECO:0007669"/>
    <property type="project" value="UniProtKB-KW"/>
</dbReference>
<gene>
    <name evidence="4" type="ORF">SAMN05444169_6505</name>
</gene>
<sequence>MIHPAGRIEKPNHGPLQTAREGQENAGRLQSDVRAEGSGRYGRPVLPDSLSVSRRGPVTLLRLSRPAKRNALDEATINGIESFFSDPPRETRAIIVYGEGKHFSAGADLSASVEDHALARVRYSRAWHRAFDWIENGGLPVIAALHGAVIGGGLELAASAHIRVAERSAYYALPESARGIFVGGGGAVRIPRLIGTSRMIDMMLTGRTYSAAEGASLGFSQYVVDDGEGLTKAIELAERIATNTTLSNFAIVQALPRIARSGPDGGFLTESLMASITLDDGEAKARINAFLEKRGPKTGPLSAEGQPC</sequence>
<evidence type="ECO:0000256" key="3">
    <source>
        <dbReference type="SAM" id="MobiDB-lite"/>
    </source>
</evidence>
<evidence type="ECO:0000313" key="4">
    <source>
        <dbReference type="EMBL" id="SHH24392.1"/>
    </source>
</evidence>
<dbReference type="Gene3D" id="1.10.12.10">
    <property type="entry name" value="Lyase 2-enoyl-coa Hydratase, Chain A, domain 2"/>
    <property type="match status" value="1"/>
</dbReference>
<dbReference type="Proteomes" id="UP000190675">
    <property type="component" value="Chromosome I"/>
</dbReference>
<dbReference type="PANTHER" id="PTHR11941:SF54">
    <property type="entry name" value="ENOYL-COA HYDRATASE, MITOCHONDRIAL"/>
    <property type="match status" value="1"/>
</dbReference>
<evidence type="ECO:0000256" key="2">
    <source>
        <dbReference type="ARBA" id="ARBA00023239"/>
    </source>
</evidence>